<dbReference type="Pfam" id="PF01883">
    <property type="entry name" value="FeS_assembly_P"/>
    <property type="match status" value="1"/>
</dbReference>
<dbReference type="Gene3D" id="3.30.300.130">
    <property type="entry name" value="Fe-S cluster assembly (FSCA)"/>
    <property type="match status" value="1"/>
</dbReference>
<accession>A0ABW7FFB2</accession>
<dbReference type="Proteomes" id="UP001606301">
    <property type="component" value="Unassembled WGS sequence"/>
</dbReference>
<sequence length="113" mass="11777">MAEAPAAPQDEALLAQAWAALRGIVDPELGVNVVDLGLIEAIEVREPGLCVRMTLTSAACPMAELLLDDIEQALQALLTPPLAPALTLVFTPAWTPARMSPAARAQLGWAPGA</sequence>
<evidence type="ECO:0000313" key="3">
    <source>
        <dbReference type="Proteomes" id="UP001606301"/>
    </source>
</evidence>
<keyword evidence="3" id="KW-1185">Reference proteome</keyword>
<dbReference type="EMBL" id="JBIGHW010000001">
    <property type="protein sequence ID" value="MFG6439225.1"/>
    <property type="molecule type" value="Genomic_DNA"/>
</dbReference>
<organism evidence="2 3">
    <name type="scientific">Pelomonas margarita</name>
    <dbReference type="NCBI Taxonomy" id="3299031"/>
    <lineage>
        <taxon>Bacteria</taxon>
        <taxon>Pseudomonadati</taxon>
        <taxon>Pseudomonadota</taxon>
        <taxon>Betaproteobacteria</taxon>
        <taxon>Burkholderiales</taxon>
        <taxon>Sphaerotilaceae</taxon>
        <taxon>Roseateles</taxon>
    </lineage>
</organism>
<reference evidence="2 3" key="1">
    <citation type="submission" date="2024-08" db="EMBL/GenBank/DDBJ databases">
        <authorList>
            <person name="Lu H."/>
        </authorList>
    </citation>
    <scope>NUCLEOTIDE SEQUENCE [LARGE SCALE GENOMIC DNA]</scope>
    <source>
        <strain evidence="2 3">LKC17W</strain>
    </source>
</reference>
<evidence type="ECO:0000259" key="1">
    <source>
        <dbReference type="Pfam" id="PF01883"/>
    </source>
</evidence>
<proteinExistence type="predicted"/>
<gene>
    <name evidence="2" type="ORF">ACG0Z3_00870</name>
</gene>
<evidence type="ECO:0000313" key="2">
    <source>
        <dbReference type="EMBL" id="MFG6439225.1"/>
    </source>
</evidence>
<name>A0ABW7FFB2_9BURK</name>
<dbReference type="InterPro" id="IPR034904">
    <property type="entry name" value="FSCA_dom_sf"/>
</dbReference>
<dbReference type="InterPro" id="IPR052339">
    <property type="entry name" value="Fe-S_Maturation_MIP18"/>
</dbReference>
<dbReference type="PANTHER" id="PTHR42831:SF1">
    <property type="entry name" value="FE-S PROTEIN MATURATION AUXILIARY FACTOR YITW"/>
    <property type="match status" value="1"/>
</dbReference>
<comment type="caution">
    <text evidence="2">The sequence shown here is derived from an EMBL/GenBank/DDBJ whole genome shotgun (WGS) entry which is preliminary data.</text>
</comment>
<dbReference type="RefSeq" id="WP_394394532.1">
    <property type="nucleotide sequence ID" value="NZ_JBIGHW010000001.1"/>
</dbReference>
<protein>
    <submittedName>
        <fullName evidence="2">Metal-sulfur cluster assembly factor</fullName>
    </submittedName>
</protein>
<dbReference type="SUPFAM" id="SSF117916">
    <property type="entry name" value="Fe-S cluster assembly (FSCA) domain-like"/>
    <property type="match status" value="1"/>
</dbReference>
<dbReference type="InterPro" id="IPR002744">
    <property type="entry name" value="MIP18-like"/>
</dbReference>
<dbReference type="PANTHER" id="PTHR42831">
    <property type="entry name" value="FE-S PROTEIN MATURATION AUXILIARY FACTOR YITW"/>
    <property type="match status" value="1"/>
</dbReference>
<feature type="domain" description="MIP18 family-like" evidence="1">
    <location>
        <begin position="15"/>
        <end position="77"/>
    </location>
</feature>